<evidence type="ECO:0000256" key="1">
    <source>
        <dbReference type="SAM" id="MobiDB-lite"/>
    </source>
</evidence>
<evidence type="ECO:0000313" key="2">
    <source>
        <dbReference type="EMBL" id="DAD76015.1"/>
    </source>
</evidence>
<accession>A0A8S5M1T6</accession>
<feature type="region of interest" description="Disordered" evidence="1">
    <location>
        <begin position="29"/>
        <end position="48"/>
    </location>
</feature>
<dbReference type="EMBL" id="BK014794">
    <property type="protein sequence ID" value="DAD76015.1"/>
    <property type="molecule type" value="Genomic_DNA"/>
</dbReference>
<feature type="compositionally biased region" description="Polar residues" evidence="1">
    <location>
        <begin position="39"/>
        <end position="48"/>
    </location>
</feature>
<sequence>MTKEEFMFEHDLHSVAYLLEKHAKFNGMGSSDKEEKLTETSAKSFFSI</sequence>
<protein>
    <submittedName>
        <fullName evidence="2">Uncharacterized protein</fullName>
    </submittedName>
</protein>
<reference evidence="2" key="1">
    <citation type="journal article" date="2021" name="Proc. Natl. Acad. Sci. U.S.A.">
        <title>A Catalog of Tens of Thousands of Viruses from Human Metagenomes Reveals Hidden Associations with Chronic Diseases.</title>
        <authorList>
            <person name="Tisza M.J."/>
            <person name="Buck C.B."/>
        </authorList>
    </citation>
    <scope>NUCLEOTIDE SEQUENCE</scope>
    <source>
        <strain evidence="2">Ctzu221</strain>
    </source>
</reference>
<name>A0A8S5M1T6_9CAUD</name>
<proteinExistence type="predicted"/>
<organism evidence="2">
    <name type="scientific">Siphoviridae sp. ctzu221</name>
    <dbReference type="NCBI Taxonomy" id="2826534"/>
    <lineage>
        <taxon>Viruses</taxon>
        <taxon>Duplodnaviria</taxon>
        <taxon>Heunggongvirae</taxon>
        <taxon>Uroviricota</taxon>
        <taxon>Caudoviricetes</taxon>
    </lineage>
</organism>